<dbReference type="Gene3D" id="3.30.530.20">
    <property type="match status" value="1"/>
</dbReference>
<dbReference type="InterPro" id="IPR019587">
    <property type="entry name" value="Polyketide_cyclase/dehydratase"/>
</dbReference>
<dbReference type="AlphaFoldDB" id="A0A7W6HX91"/>
<proteinExistence type="predicted"/>
<accession>A0A7W6HX91</accession>
<dbReference type="EMBL" id="JACIES010000005">
    <property type="protein sequence ID" value="MBB4026622.1"/>
    <property type="molecule type" value="Genomic_DNA"/>
</dbReference>
<dbReference type="RefSeq" id="WP_124316954.1">
    <property type="nucleotide sequence ID" value="NZ_AP028155.1"/>
</dbReference>
<keyword evidence="2" id="KW-1185">Reference proteome</keyword>
<sequence>MATRVVSDVQKINSAIADVYAFLSDFSKIGKLIETARQMGAGNQMPELADKIEDVRTTEDTCTFMVKGVGEMGMKIVEREEPKLIKLEGDGRLPFEFQVWIQLLDNGPYDTRLRITAEAELNMMMKMLLKGKLEKGINQLAEGLAKIPYGYIR</sequence>
<dbReference type="Pfam" id="PF10604">
    <property type="entry name" value="Polyketide_cyc2"/>
    <property type="match status" value="1"/>
</dbReference>
<protein>
    <submittedName>
        <fullName evidence="1">Carbon monoxide dehydrogenase subunit G</fullName>
    </submittedName>
</protein>
<dbReference type="InterPro" id="IPR023393">
    <property type="entry name" value="START-like_dom_sf"/>
</dbReference>
<organism evidence="1 2">
    <name type="scientific">Butyricimonas faecihominis</name>
    <dbReference type="NCBI Taxonomy" id="1472416"/>
    <lineage>
        <taxon>Bacteria</taxon>
        <taxon>Pseudomonadati</taxon>
        <taxon>Bacteroidota</taxon>
        <taxon>Bacteroidia</taxon>
        <taxon>Bacteroidales</taxon>
        <taxon>Odoribacteraceae</taxon>
        <taxon>Butyricimonas</taxon>
    </lineage>
</organism>
<dbReference type="Proteomes" id="UP000546007">
    <property type="component" value="Unassembled WGS sequence"/>
</dbReference>
<comment type="caution">
    <text evidence="1">The sequence shown here is derived from an EMBL/GenBank/DDBJ whole genome shotgun (WGS) entry which is preliminary data.</text>
</comment>
<dbReference type="GeneID" id="93101738"/>
<evidence type="ECO:0000313" key="1">
    <source>
        <dbReference type="EMBL" id="MBB4026622.1"/>
    </source>
</evidence>
<dbReference type="SUPFAM" id="SSF55961">
    <property type="entry name" value="Bet v1-like"/>
    <property type="match status" value="1"/>
</dbReference>
<reference evidence="1 2" key="1">
    <citation type="submission" date="2020-08" db="EMBL/GenBank/DDBJ databases">
        <title>Genomic Encyclopedia of Type Strains, Phase IV (KMG-IV): sequencing the most valuable type-strain genomes for metagenomic binning, comparative biology and taxonomic classification.</title>
        <authorList>
            <person name="Goeker M."/>
        </authorList>
    </citation>
    <scope>NUCLEOTIDE SEQUENCE [LARGE SCALE GENOMIC DNA]</scope>
    <source>
        <strain evidence="1 2">DSM 105721</strain>
    </source>
</reference>
<evidence type="ECO:0000313" key="2">
    <source>
        <dbReference type="Proteomes" id="UP000546007"/>
    </source>
</evidence>
<dbReference type="OrthoDB" id="1011799at2"/>
<name>A0A7W6HX91_9BACT</name>
<gene>
    <name evidence="1" type="ORF">GGR14_002416</name>
</gene>